<comment type="caution">
    <text evidence="13">The sequence shown here is derived from an EMBL/GenBank/DDBJ whole genome shotgun (WGS) entry which is preliminary data.</text>
</comment>
<feature type="domain" description="Ribosomal RNA small subunit methyltransferase E PUA-like" evidence="12">
    <location>
        <begin position="15"/>
        <end position="63"/>
    </location>
</feature>
<dbReference type="InterPro" id="IPR029028">
    <property type="entry name" value="Alpha/beta_knot_MTases"/>
</dbReference>
<evidence type="ECO:0000256" key="4">
    <source>
        <dbReference type="ARBA" id="ARBA00022490"/>
    </source>
</evidence>
<dbReference type="NCBIfam" id="TIGR00046">
    <property type="entry name" value="RsmE family RNA methyltransferase"/>
    <property type="match status" value="1"/>
</dbReference>
<reference evidence="13" key="1">
    <citation type="submission" date="2020-10" db="EMBL/GenBank/DDBJ databases">
        <authorList>
            <person name="Gilroy R."/>
        </authorList>
    </citation>
    <scope>NUCLEOTIDE SEQUENCE</scope>
    <source>
        <strain evidence="13">17073</strain>
    </source>
</reference>
<evidence type="ECO:0000256" key="1">
    <source>
        <dbReference type="ARBA" id="ARBA00004496"/>
    </source>
</evidence>
<accession>A0A9D1INV9</accession>
<comment type="subcellular location">
    <subcellularLocation>
        <location evidence="1">Cytoplasm</location>
    </subcellularLocation>
</comment>
<comment type="function">
    <text evidence="9">Specifically methylates the N3 position of the uracil ring of uridine 1498 (m3U1498) in 16S rRNA. Acts on the fully assembled 30S ribosomal subunit.</text>
</comment>
<dbReference type="AlphaFoldDB" id="A0A9D1INV9"/>
<gene>
    <name evidence="13" type="ORF">IAD18_07625</name>
</gene>
<keyword evidence="7 13" id="KW-0808">Transferase</keyword>
<sequence>MHRFYAPDIEKELRLPEEEARHCRRVLRLRDGERIEAVDGRGNLYLCEIKGAGSDKECAVEILEKTIVPPHWGCRITVAVAPTKNLDRFEWMTEKLTEMGVDRIVPLLCRYS</sequence>
<protein>
    <recommendedName>
        <fullName evidence="3">16S rRNA (uracil(1498)-N(3))-methyltransferase</fullName>
        <ecNumber evidence="3">2.1.1.193</ecNumber>
    </recommendedName>
</protein>
<feature type="domain" description="Ribosomal RNA small subunit methyltransferase E methyltransferase" evidence="11">
    <location>
        <begin position="74"/>
        <end position="112"/>
    </location>
</feature>
<comment type="catalytic activity">
    <reaction evidence="10">
        <text>uridine(1498) in 16S rRNA + S-adenosyl-L-methionine = N(3)-methyluridine(1498) in 16S rRNA + S-adenosyl-L-homocysteine + H(+)</text>
        <dbReference type="Rhea" id="RHEA:42920"/>
        <dbReference type="Rhea" id="RHEA-COMP:10283"/>
        <dbReference type="Rhea" id="RHEA-COMP:10284"/>
        <dbReference type="ChEBI" id="CHEBI:15378"/>
        <dbReference type="ChEBI" id="CHEBI:57856"/>
        <dbReference type="ChEBI" id="CHEBI:59789"/>
        <dbReference type="ChEBI" id="CHEBI:65315"/>
        <dbReference type="ChEBI" id="CHEBI:74502"/>
        <dbReference type="EC" id="2.1.1.193"/>
    </reaction>
</comment>
<evidence type="ECO:0000313" key="13">
    <source>
        <dbReference type="EMBL" id="HIU39517.1"/>
    </source>
</evidence>
<evidence type="ECO:0000256" key="10">
    <source>
        <dbReference type="ARBA" id="ARBA00047944"/>
    </source>
</evidence>
<evidence type="ECO:0000256" key="9">
    <source>
        <dbReference type="ARBA" id="ARBA00025699"/>
    </source>
</evidence>
<dbReference type="Gene3D" id="3.40.1280.10">
    <property type="match status" value="1"/>
</dbReference>
<dbReference type="InterPro" id="IPR046887">
    <property type="entry name" value="RsmE_PUA-like"/>
</dbReference>
<organism evidence="13 14">
    <name type="scientific">Candidatus Limisoma intestinavium</name>
    <dbReference type="NCBI Taxonomy" id="2840856"/>
    <lineage>
        <taxon>Bacteria</taxon>
        <taxon>Pseudomonadati</taxon>
        <taxon>Bacteroidota</taxon>
        <taxon>Bacteroidia</taxon>
        <taxon>Bacteroidales</taxon>
        <taxon>Candidatus Limisoma</taxon>
    </lineage>
</organism>
<proteinExistence type="inferred from homology"/>
<dbReference type="InterPro" id="IPR046886">
    <property type="entry name" value="RsmE_MTase_dom"/>
</dbReference>
<dbReference type="GO" id="GO:0070475">
    <property type="term" value="P:rRNA base methylation"/>
    <property type="evidence" value="ECO:0007669"/>
    <property type="project" value="TreeGrafter"/>
</dbReference>
<keyword evidence="8" id="KW-0949">S-adenosyl-L-methionine</keyword>
<evidence type="ECO:0000259" key="11">
    <source>
        <dbReference type="Pfam" id="PF04452"/>
    </source>
</evidence>
<evidence type="ECO:0000259" key="12">
    <source>
        <dbReference type="Pfam" id="PF20260"/>
    </source>
</evidence>
<dbReference type="Pfam" id="PF20260">
    <property type="entry name" value="PUA_4"/>
    <property type="match status" value="1"/>
</dbReference>
<dbReference type="GO" id="GO:0070042">
    <property type="term" value="F:rRNA (uridine-N3-)-methyltransferase activity"/>
    <property type="evidence" value="ECO:0007669"/>
    <property type="project" value="TreeGrafter"/>
</dbReference>
<evidence type="ECO:0000256" key="6">
    <source>
        <dbReference type="ARBA" id="ARBA00022603"/>
    </source>
</evidence>
<keyword evidence="4" id="KW-0963">Cytoplasm</keyword>
<dbReference type="Proteomes" id="UP000824076">
    <property type="component" value="Unassembled WGS sequence"/>
</dbReference>
<dbReference type="Gene3D" id="2.40.240.20">
    <property type="entry name" value="Hypothetical PUA domain-like, domain 1"/>
    <property type="match status" value="1"/>
</dbReference>
<dbReference type="SUPFAM" id="SSF75217">
    <property type="entry name" value="alpha/beta knot"/>
    <property type="match status" value="1"/>
</dbReference>
<evidence type="ECO:0000256" key="3">
    <source>
        <dbReference type="ARBA" id="ARBA00012328"/>
    </source>
</evidence>
<dbReference type="InterPro" id="IPR029026">
    <property type="entry name" value="tRNA_m1G_MTases_N"/>
</dbReference>
<dbReference type="Pfam" id="PF04452">
    <property type="entry name" value="Methyltrans_RNA"/>
    <property type="match status" value="1"/>
</dbReference>
<keyword evidence="5" id="KW-0698">rRNA processing</keyword>
<feature type="non-terminal residue" evidence="13">
    <location>
        <position position="112"/>
    </location>
</feature>
<keyword evidence="6 13" id="KW-0489">Methyltransferase</keyword>
<dbReference type="InterPro" id="IPR006700">
    <property type="entry name" value="RsmE"/>
</dbReference>
<evidence type="ECO:0000256" key="2">
    <source>
        <dbReference type="ARBA" id="ARBA00005528"/>
    </source>
</evidence>
<reference evidence="13" key="2">
    <citation type="journal article" date="2021" name="PeerJ">
        <title>Extensive microbial diversity within the chicken gut microbiome revealed by metagenomics and culture.</title>
        <authorList>
            <person name="Gilroy R."/>
            <person name="Ravi A."/>
            <person name="Getino M."/>
            <person name="Pursley I."/>
            <person name="Horton D.L."/>
            <person name="Alikhan N.F."/>
            <person name="Baker D."/>
            <person name="Gharbi K."/>
            <person name="Hall N."/>
            <person name="Watson M."/>
            <person name="Adriaenssens E.M."/>
            <person name="Foster-Nyarko E."/>
            <person name="Jarju S."/>
            <person name="Secka A."/>
            <person name="Antonio M."/>
            <person name="Oren A."/>
            <person name="Chaudhuri R.R."/>
            <person name="La Ragione R."/>
            <person name="Hildebrand F."/>
            <person name="Pallen M.J."/>
        </authorList>
    </citation>
    <scope>NUCLEOTIDE SEQUENCE</scope>
    <source>
        <strain evidence="13">17073</strain>
    </source>
</reference>
<dbReference type="EMBL" id="DVMS01000211">
    <property type="protein sequence ID" value="HIU39517.1"/>
    <property type="molecule type" value="Genomic_DNA"/>
</dbReference>
<evidence type="ECO:0000256" key="7">
    <source>
        <dbReference type="ARBA" id="ARBA00022679"/>
    </source>
</evidence>
<dbReference type="SUPFAM" id="SSF88697">
    <property type="entry name" value="PUA domain-like"/>
    <property type="match status" value="1"/>
</dbReference>
<dbReference type="PANTHER" id="PTHR30027">
    <property type="entry name" value="RIBOSOMAL RNA SMALL SUBUNIT METHYLTRANSFERASE E"/>
    <property type="match status" value="1"/>
</dbReference>
<name>A0A9D1INV9_9BACT</name>
<dbReference type="InterPro" id="IPR015947">
    <property type="entry name" value="PUA-like_sf"/>
</dbReference>
<comment type="similarity">
    <text evidence="2">Belongs to the RNA methyltransferase RsmE family.</text>
</comment>
<evidence type="ECO:0000313" key="14">
    <source>
        <dbReference type="Proteomes" id="UP000824076"/>
    </source>
</evidence>
<evidence type="ECO:0000256" key="8">
    <source>
        <dbReference type="ARBA" id="ARBA00022691"/>
    </source>
</evidence>
<evidence type="ECO:0000256" key="5">
    <source>
        <dbReference type="ARBA" id="ARBA00022552"/>
    </source>
</evidence>
<dbReference type="GO" id="GO:0005737">
    <property type="term" value="C:cytoplasm"/>
    <property type="evidence" value="ECO:0007669"/>
    <property type="project" value="UniProtKB-SubCell"/>
</dbReference>
<dbReference type="PANTHER" id="PTHR30027:SF3">
    <property type="entry name" value="16S RRNA (URACIL(1498)-N(3))-METHYLTRANSFERASE"/>
    <property type="match status" value="1"/>
</dbReference>
<dbReference type="EC" id="2.1.1.193" evidence="3"/>